<name>A0A362XCS1_9FLAO</name>
<evidence type="ECO:0000313" key="2">
    <source>
        <dbReference type="EMBL" id="PQV48913.1"/>
    </source>
</evidence>
<proteinExistence type="predicted"/>
<dbReference type="EMBL" id="PVEO01000004">
    <property type="protein sequence ID" value="PQV48913.1"/>
    <property type="molecule type" value="Genomic_DNA"/>
</dbReference>
<organism evidence="2 3">
    <name type="scientific">Jejuia pallidilutea</name>
    <dbReference type="NCBI Taxonomy" id="504487"/>
    <lineage>
        <taxon>Bacteria</taxon>
        <taxon>Pseudomonadati</taxon>
        <taxon>Bacteroidota</taxon>
        <taxon>Flavobacteriia</taxon>
        <taxon>Flavobacteriales</taxon>
        <taxon>Flavobacteriaceae</taxon>
        <taxon>Jejuia</taxon>
    </lineage>
</organism>
<protein>
    <submittedName>
        <fullName evidence="2">Uncharacterized protein</fullName>
    </submittedName>
</protein>
<evidence type="ECO:0000256" key="1">
    <source>
        <dbReference type="SAM" id="Phobius"/>
    </source>
</evidence>
<feature type="transmembrane region" description="Helical" evidence="1">
    <location>
        <begin position="21"/>
        <end position="42"/>
    </location>
</feature>
<dbReference type="AlphaFoldDB" id="A0A362XCS1"/>
<keyword evidence="1" id="KW-0472">Membrane</keyword>
<dbReference type="Proteomes" id="UP000251545">
    <property type="component" value="Unassembled WGS sequence"/>
</dbReference>
<keyword evidence="1" id="KW-0812">Transmembrane</keyword>
<reference evidence="2 3" key="1">
    <citation type="submission" date="2018-02" db="EMBL/GenBank/DDBJ databases">
        <title>Genomic Encyclopedia of Archaeal and Bacterial Type Strains, Phase II (KMG-II): from individual species to whole genera.</title>
        <authorList>
            <person name="Goeker M."/>
        </authorList>
    </citation>
    <scope>NUCLEOTIDE SEQUENCE [LARGE SCALE GENOMIC DNA]</scope>
    <source>
        <strain evidence="2 3">DSM 21165</strain>
    </source>
</reference>
<comment type="caution">
    <text evidence="2">The sequence shown here is derived from an EMBL/GenBank/DDBJ whole genome shotgun (WGS) entry which is preliminary data.</text>
</comment>
<gene>
    <name evidence="2" type="ORF">CLV33_104119</name>
</gene>
<accession>A0A362XCS1</accession>
<evidence type="ECO:0000313" key="3">
    <source>
        <dbReference type="Proteomes" id="UP000251545"/>
    </source>
</evidence>
<dbReference type="Pfam" id="PF19578">
    <property type="entry name" value="DUF6090"/>
    <property type="match status" value="1"/>
</dbReference>
<dbReference type="InterPro" id="IPR045749">
    <property type="entry name" value="DUF6090"/>
</dbReference>
<sequence length="254" mass="30145">MIKFFRHIRKQLLSEGKTEKYIKYAIGEIILVVIGILIALSINNWNENRKNKITEADYYCRILDDLELNEKLIDENYKQTTNRIKHTKALIKDLNSIPNDRSTILNKFVVALRQDVSVPSNITFEDLTSSGQLKLLTDIKLKNRLIEYSTYLNNTLNLLKENRNEIVKRYTDFELITELGYQDIEYIQQELDKEHIAFLPNINWTNDPTHPYFIKFQDNLIFILGMQIRHKQHFSNLKQEIQEPIKLLKDKKCE</sequence>
<dbReference type="RefSeq" id="WP_146109724.1">
    <property type="nucleotide sequence ID" value="NZ_PVEO01000004.1"/>
</dbReference>
<keyword evidence="1" id="KW-1133">Transmembrane helix</keyword>